<dbReference type="RefSeq" id="WP_331256089.1">
    <property type="nucleotide sequence ID" value="NZ_CP133270.1"/>
</dbReference>
<sequence>MDKRLYPVSELFFNKEIKPLIDKCYSAAGRPRKVTDYQVFNAILYVLRTGIPWRDLPSCYGYWHTVYLRFNKGSKRGVWWHIFTHLQQHKKLKMNIVLIDSTSFKVHRHGGGQKGGTAVGEEAAQGSPPNSTGS</sequence>
<keyword evidence="4" id="KW-1185">Reference proteome</keyword>
<dbReference type="Proteomes" id="UP001330434">
    <property type="component" value="Chromosome"/>
</dbReference>
<evidence type="ECO:0000313" key="4">
    <source>
        <dbReference type="Proteomes" id="UP001330434"/>
    </source>
</evidence>
<feature type="region of interest" description="Disordered" evidence="1">
    <location>
        <begin position="108"/>
        <end position="134"/>
    </location>
</feature>
<evidence type="ECO:0000313" key="3">
    <source>
        <dbReference type="EMBL" id="WVX67318.1"/>
    </source>
</evidence>
<protein>
    <submittedName>
        <fullName evidence="3">IS5 family transposase</fullName>
    </submittedName>
</protein>
<accession>A0ABZ2C6U5</accession>
<dbReference type="Pfam" id="PF13340">
    <property type="entry name" value="DUF4096"/>
    <property type="match status" value="1"/>
</dbReference>
<dbReference type="PANTHER" id="PTHR46637">
    <property type="entry name" value="TIS1421-TRANSPOSASE PROTEIN A"/>
    <property type="match status" value="1"/>
</dbReference>
<name>A0ABZ2C6U5_9PROT</name>
<organism evidence="3 4">
    <name type="scientific">Candidatus Bealeia paramacronuclearis</name>
    <dbReference type="NCBI Taxonomy" id="1921001"/>
    <lineage>
        <taxon>Bacteria</taxon>
        <taxon>Pseudomonadati</taxon>
        <taxon>Pseudomonadota</taxon>
        <taxon>Alphaproteobacteria</taxon>
        <taxon>Holosporales</taxon>
        <taxon>Holosporaceae</taxon>
        <taxon>Candidatus Bealeia</taxon>
    </lineage>
</organism>
<dbReference type="PANTHER" id="PTHR46637:SF1">
    <property type="entry name" value="BLL5188 PROTEIN"/>
    <property type="match status" value="1"/>
</dbReference>
<evidence type="ECO:0000256" key="1">
    <source>
        <dbReference type="SAM" id="MobiDB-lite"/>
    </source>
</evidence>
<feature type="domain" description="Insertion element IS402-like" evidence="2">
    <location>
        <begin position="17"/>
        <end position="83"/>
    </location>
</feature>
<reference evidence="3 4" key="1">
    <citation type="journal article" date="2024" name="Environ. Microbiol.">
        <title>Novel evolutionary insights on the interactions of the Holosporales (Alphaproteobacteria) with eukaryotic hosts from comparative genomics.</title>
        <authorList>
            <person name="Giovannini M."/>
            <person name="Petroni G."/>
            <person name="Castelli M."/>
        </authorList>
    </citation>
    <scope>NUCLEOTIDE SEQUENCE [LARGE SCALE GENOMIC DNA]</scope>
    <source>
        <strain evidence="3 4">US_Bl 15I1</strain>
    </source>
</reference>
<dbReference type="EMBL" id="CP133270">
    <property type="protein sequence ID" value="WVX67318.1"/>
    <property type="molecule type" value="Genomic_DNA"/>
</dbReference>
<gene>
    <name evidence="3" type="ORF">Bealeia1_01517</name>
</gene>
<dbReference type="InterPro" id="IPR052909">
    <property type="entry name" value="Transposase_6_like"/>
</dbReference>
<proteinExistence type="predicted"/>
<dbReference type="InterPro" id="IPR025161">
    <property type="entry name" value="IS402-like_dom"/>
</dbReference>
<evidence type="ECO:0000259" key="2">
    <source>
        <dbReference type="Pfam" id="PF13340"/>
    </source>
</evidence>